<dbReference type="InterPro" id="IPR033031">
    <property type="entry name" value="Scc2/Nipped-B"/>
</dbReference>
<protein>
    <submittedName>
        <fullName evidence="1">Uncharacterized protein</fullName>
    </submittedName>
</protein>
<dbReference type="EMBL" id="CAAALY010267011">
    <property type="protein sequence ID" value="VEL40912.1"/>
    <property type="molecule type" value="Genomic_DNA"/>
</dbReference>
<organism evidence="1 2">
    <name type="scientific">Protopolystoma xenopodis</name>
    <dbReference type="NCBI Taxonomy" id="117903"/>
    <lineage>
        <taxon>Eukaryota</taxon>
        <taxon>Metazoa</taxon>
        <taxon>Spiralia</taxon>
        <taxon>Lophotrochozoa</taxon>
        <taxon>Platyhelminthes</taxon>
        <taxon>Monogenea</taxon>
        <taxon>Polyopisthocotylea</taxon>
        <taxon>Polystomatidea</taxon>
        <taxon>Polystomatidae</taxon>
        <taxon>Protopolystoma</taxon>
    </lineage>
</organism>
<dbReference type="GO" id="GO:0034087">
    <property type="term" value="P:establishment of mitotic sister chromatid cohesion"/>
    <property type="evidence" value="ECO:0007669"/>
    <property type="project" value="TreeGrafter"/>
</dbReference>
<dbReference type="PANTHER" id="PTHR21704:SF18">
    <property type="entry name" value="NIPPED-B-LIKE PROTEIN"/>
    <property type="match status" value="1"/>
</dbReference>
<dbReference type="GO" id="GO:0140588">
    <property type="term" value="P:chromatin looping"/>
    <property type="evidence" value="ECO:0007669"/>
    <property type="project" value="InterPro"/>
</dbReference>
<dbReference type="AlphaFoldDB" id="A0A3S5B5F4"/>
<name>A0A3S5B5F4_9PLAT</name>
<dbReference type="GO" id="GO:0010468">
    <property type="term" value="P:regulation of gene expression"/>
    <property type="evidence" value="ECO:0007669"/>
    <property type="project" value="InterPro"/>
</dbReference>
<dbReference type="OrthoDB" id="6286778at2759"/>
<proteinExistence type="predicted"/>
<accession>A0A3S5B5F4</accession>
<reference evidence="1" key="1">
    <citation type="submission" date="2018-11" db="EMBL/GenBank/DDBJ databases">
        <authorList>
            <consortium name="Pathogen Informatics"/>
        </authorList>
    </citation>
    <scope>NUCLEOTIDE SEQUENCE</scope>
</reference>
<evidence type="ECO:0000313" key="1">
    <source>
        <dbReference type="EMBL" id="VEL40912.1"/>
    </source>
</evidence>
<dbReference type="GO" id="GO:0003682">
    <property type="term" value="F:chromatin binding"/>
    <property type="evidence" value="ECO:0007669"/>
    <property type="project" value="TreeGrafter"/>
</dbReference>
<evidence type="ECO:0000313" key="2">
    <source>
        <dbReference type="Proteomes" id="UP000784294"/>
    </source>
</evidence>
<dbReference type="GO" id="GO:1990414">
    <property type="term" value="P:replication-born double-strand break repair via sister chromatid exchange"/>
    <property type="evidence" value="ECO:0007669"/>
    <property type="project" value="TreeGrafter"/>
</dbReference>
<dbReference type="Proteomes" id="UP000784294">
    <property type="component" value="Unassembled WGS sequence"/>
</dbReference>
<comment type="caution">
    <text evidence="1">The sequence shown here is derived from an EMBL/GenBank/DDBJ whole genome shotgun (WGS) entry which is preliminary data.</text>
</comment>
<dbReference type="GO" id="GO:0061775">
    <property type="term" value="F:cohesin loader activity"/>
    <property type="evidence" value="ECO:0007669"/>
    <property type="project" value="InterPro"/>
</dbReference>
<dbReference type="PANTHER" id="PTHR21704">
    <property type="entry name" value="NIPPED-B-LIKE PROTEIN DELANGIN SCC2-RELATED"/>
    <property type="match status" value="1"/>
</dbReference>
<gene>
    <name evidence="1" type="ORF">PXEA_LOCUS34352</name>
</gene>
<dbReference type="GO" id="GO:0071169">
    <property type="term" value="P:establishment of protein localization to chromatin"/>
    <property type="evidence" value="ECO:0007669"/>
    <property type="project" value="TreeGrafter"/>
</dbReference>
<keyword evidence="2" id="KW-1185">Reference proteome</keyword>
<dbReference type="GO" id="GO:0090694">
    <property type="term" value="C:Scc2-Scc4 cohesin loading complex"/>
    <property type="evidence" value="ECO:0007669"/>
    <property type="project" value="TreeGrafter"/>
</dbReference>
<sequence>MGELVNLQRLTDSLVLSLSSLGVSAFFVENVAELQLAALKLVTGIFSQYEAHRKLIIEDILASLSRLPSSKRNLRSYK</sequence>